<dbReference type="EMBL" id="KV453854">
    <property type="protein sequence ID" value="ODV84860.1"/>
    <property type="molecule type" value="Genomic_DNA"/>
</dbReference>
<evidence type="ECO:0000313" key="9">
    <source>
        <dbReference type="EMBL" id="ODV84860.1"/>
    </source>
</evidence>
<dbReference type="Proteomes" id="UP000094801">
    <property type="component" value="Unassembled WGS sequence"/>
</dbReference>
<feature type="compositionally biased region" description="Basic and acidic residues" evidence="8">
    <location>
        <begin position="419"/>
        <end position="442"/>
    </location>
</feature>
<dbReference type="GO" id="GO:0003677">
    <property type="term" value="F:DNA binding"/>
    <property type="evidence" value="ECO:0007669"/>
    <property type="project" value="UniProtKB-KW"/>
</dbReference>
<feature type="coiled-coil region" evidence="7">
    <location>
        <begin position="87"/>
        <end position="115"/>
    </location>
</feature>
<evidence type="ECO:0000256" key="3">
    <source>
        <dbReference type="ARBA" id="ARBA00023015"/>
    </source>
</evidence>
<keyword evidence="3" id="KW-0805">Transcription regulation</keyword>
<comment type="subcellular location">
    <subcellularLocation>
        <location evidence="1">Nucleus</location>
    </subcellularLocation>
</comment>
<dbReference type="GO" id="GO:0006367">
    <property type="term" value="P:transcription initiation at RNA polymerase II promoter"/>
    <property type="evidence" value="ECO:0007669"/>
    <property type="project" value="InterPro"/>
</dbReference>
<feature type="compositionally biased region" description="Basic and acidic residues" evidence="8">
    <location>
        <begin position="308"/>
        <end position="318"/>
    </location>
</feature>
<dbReference type="STRING" id="983967.A0A1E4SZF6"/>
<dbReference type="OrthoDB" id="76676at2759"/>
<comment type="similarity">
    <text evidence="2">Belongs to the TFIIF alpha subunit family.</text>
</comment>
<gene>
    <name evidence="9" type="ORF">CANARDRAFT_28608</name>
</gene>
<dbReference type="PANTHER" id="PTHR13011:SF0">
    <property type="entry name" value="GENERAL TRANSCRIPTION FACTOR IIF SUBUNIT 1"/>
    <property type="match status" value="1"/>
</dbReference>
<dbReference type="AlphaFoldDB" id="A0A1E4SZF6"/>
<evidence type="ECO:0000256" key="5">
    <source>
        <dbReference type="ARBA" id="ARBA00023163"/>
    </source>
</evidence>
<feature type="compositionally biased region" description="Basic and acidic residues" evidence="8">
    <location>
        <begin position="138"/>
        <end position="157"/>
    </location>
</feature>
<evidence type="ECO:0000256" key="4">
    <source>
        <dbReference type="ARBA" id="ARBA00023125"/>
    </source>
</evidence>
<dbReference type="GO" id="GO:0032968">
    <property type="term" value="P:positive regulation of transcription elongation by RNA polymerase II"/>
    <property type="evidence" value="ECO:0007669"/>
    <property type="project" value="InterPro"/>
</dbReference>
<keyword evidence="7" id="KW-0175">Coiled coil</keyword>
<proteinExistence type="inferred from homology"/>
<evidence type="ECO:0000256" key="2">
    <source>
        <dbReference type="ARBA" id="ARBA00005249"/>
    </source>
</evidence>
<feature type="compositionally biased region" description="Acidic residues" evidence="8">
    <location>
        <begin position="319"/>
        <end position="340"/>
    </location>
</feature>
<reference evidence="10" key="1">
    <citation type="submission" date="2016-04" db="EMBL/GenBank/DDBJ databases">
        <title>Comparative genomics of biotechnologically important yeasts.</title>
        <authorList>
            <consortium name="DOE Joint Genome Institute"/>
            <person name="Riley R."/>
            <person name="Haridas S."/>
            <person name="Wolfe K.H."/>
            <person name="Lopes M.R."/>
            <person name="Hittinger C.T."/>
            <person name="Goker M."/>
            <person name="Salamov A."/>
            <person name="Wisecaver J."/>
            <person name="Long T.M."/>
            <person name="Aerts A.L."/>
            <person name="Barry K."/>
            <person name="Choi C."/>
            <person name="Clum A."/>
            <person name="Coughlan A.Y."/>
            <person name="Deshpande S."/>
            <person name="Douglass A.P."/>
            <person name="Hanson S.J."/>
            <person name="Klenk H.-P."/>
            <person name="Labutti K."/>
            <person name="Lapidus A."/>
            <person name="Lindquist E."/>
            <person name="Lipzen A."/>
            <person name="Meier-Kolthoff J.P."/>
            <person name="Ohm R.A."/>
            <person name="Otillar R.P."/>
            <person name="Pangilinan J."/>
            <person name="Peng Y."/>
            <person name="Rokas A."/>
            <person name="Rosa C.A."/>
            <person name="Scheuner C."/>
            <person name="Sibirny A.A."/>
            <person name="Slot J.C."/>
            <person name="Stielow J.B."/>
            <person name="Sun H."/>
            <person name="Kurtzman C.P."/>
            <person name="Blackwell M."/>
            <person name="Grigoriev I.V."/>
            <person name="Jeffries T.W."/>
        </authorList>
    </citation>
    <scope>NUCLEOTIDE SEQUENCE [LARGE SCALE GENOMIC DNA]</scope>
    <source>
        <strain evidence="10">NRRL YB-2248</strain>
    </source>
</reference>
<organism evidence="9 10">
    <name type="scientific">[Candida] arabinofermentans NRRL YB-2248</name>
    <dbReference type="NCBI Taxonomy" id="983967"/>
    <lineage>
        <taxon>Eukaryota</taxon>
        <taxon>Fungi</taxon>
        <taxon>Dikarya</taxon>
        <taxon>Ascomycota</taxon>
        <taxon>Saccharomycotina</taxon>
        <taxon>Pichiomycetes</taxon>
        <taxon>Pichiales</taxon>
        <taxon>Pichiaceae</taxon>
        <taxon>Ogataea</taxon>
        <taxon>Ogataea/Candida clade</taxon>
    </lineage>
</organism>
<evidence type="ECO:0000256" key="1">
    <source>
        <dbReference type="ARBA" id="ARBA00004123"/>
    </source>
</evidence>
<dbReference type="InterPro" id="IPR011039">
    <property type="entry name" value="TFIIF_interaction"/>
</dbReference>
<feature type="region of interest" description="Disordered" evidence="8">
    <location>
        <begin position="137"/>
        <end position="157"/>
    </location>
</feature>
<evidence type="ECO:0000256" key="6">
    <source>
        <dbReference type="ARBA" id="ARBA00023242"/>
    </source>
</evidence>
<feature type="region of interest" description="Disordered" evidence="8">
    <location>
        <begin position="306"/>
        <end position="343"/>
    </location>
</feature>
<evidence type="ECO:0000256" key="7">
    <source>
        <dbReference type="SAM" id="Coils"/>
    </source>
</evidence>
<evidence type="ECO:0000313" key="10">
    <source>
        <dbReference type="Proteomes" id="UP000094801"/>
    </source>
</evidence>
<dbReference type="GO" id="GO:0016251">
    <property type="term" value="F:RNA polymerase II general transcription initiation factor activity"/>
    <property type="evidence" value="ECO:0007669"/>
    <property type="project" value="TreeGrafter"/>
</dbReference>
<keyword evidence="6" id="KW-0539">Nucleus</keyword>
<sequence length="596" mass="68645">MSAVNNVIKKEEASPSLVPLSVGPPVSSQESYESYPLKACTQEEIEDTRFHILKFHSVKKINPASDFQEPAKLHRKDPKNLQFQLSLKELEEKKIQDKQRLIEKAEKRREYLQKKGLLPAALTDEQIDESIELEGMTPEERTRWEDQKRREAEEAKKQAKKEADLLIVAPDGGARKSKKQIFKKKTRQIRDYDEEKKKLRYEEFYPWVMEDYDAKQAWVGNYEAGNTDNYCLLVLDNENKCFKLMPVEKFYKFTSRNKYATLTLEEAEAKMKEGSSSSRWLMKRMAEEAGRGERVDLRYRKMKTTSRLNEDETKRSDDEALDYDEEFQDDEEAPILEGNDEESKLVENKMKKEMLRASNLIETDPQDDDLDDLFDARKIDKEGKKLRNALAKNAMNEVYDTDDEEDENPYLSESETEDPESKNNDNEIKVKKEDSDSEKLQNAEEADGSTSTEPTKKRKIYVESYSGTIVTLKVPSQVLTEFPPGDWNPRLSIKRSTSPEHVLENGQPLKKIKIKMESREESPVLSDASGSAASNANQITKEDIDVLLNDGPLELPLLIKALKAKVSANPNVKSNLKAIMKDHFSLKNGKVYRKNK</sequence>
<feature type="compositionally biased region" description="Acidic residues" evidence="8">
    <location>
        <begin position="399"/>
        <end position="418"/>
    </location>
</feature>
<dbReference type="SUPFAM" id="SSF50916">
    <property type="entry name" value="Rap30/74 interaction domains"/>
    <property type="match status" value="1"/>
</dbReference>
<dbReference type="GO" id="GO:0005674">
    <property type="term" value="C:transcription factor TFIIF complex"/>
    <property type="evidence" value="ECO:0007669"/>
    <property type="project" value="TreeGrafter"/>
</dbReference>
<keyword evidence="10" id="KW-1185">Reference proteome</keyword>
<name>A0A1E4SZF6_9ASCO</name>
<keyword evidence="4" id="KW-0238">DNA-binding</keyword>
<accession>A0A1E4SZF6</accession>
<dbReference type="InterPro" id="IPR008851">
    <property type="entry name" value="TFIIF-alpha"/>
</dbReference>
<dbReference type="GO" id="GO:0001096">
    <property type="term" value="F:TFIIF-class transcription factor complex binding"/>
    <property type="evidence" value="ECO:0007669"/>
    <property type="project" value="TreeGrafter"/>
</dbReference>
<protein>
    <submittedName>
        <fullName evidence="9">Uncharacterized protein</fullName>
    </submittedName>
</protein>
<dbReference type="PANTHER" id="PTHR13011">
    <property type="entry name" value="TFIIF-ALPHA"/>
    <property type="match status" value="1"/>
</dbReference>
<evidence type="ECO:0000256" key="8">
    <source>
        <dbReference type="SAM" id="MobiDB-lite"/>
    </source>
</evidence>
<keyword evidence="5" id="KW-0804">Transcription</keyword>
<feature type="region of interest" description="Disordered" evidence="8">
    <location>
        <begin position="396"/>
        <end position="455"/>
    </location>
</feature>